<feature type="domain" description="Formyl transferase N-terminal" evidence="6">
    <location>
        <begin position="1"/>
        <end position="180"/>
    </location>
</feature>
<dbReference type="Pfam" id="PF02911">
    <property type="entry name" value="Formyl_trans_C"/>
    <property type="match status" value="1"/>
</dbReference>
<dbReference type="CDD" id="cd08646">
    <property type="entry name" value="FMT_core_Met-tRNA-FMT_N"/>
    <property type="match status" value="1"/>
</dbReference>
<dbReference type="EMBL" id="DWUX01000250">
    <property type="protein sequence ID" value="HJD41247.1"/>
    <property type="molecule type" value="Genomic_DNA"/>
</dbReference>
<sequence length="311" mass="34348">MRIVFMGTPDFAVGTLEALIEAGHEVIGVVTQPDKPKGRGKTLMPTPVKEVALRNQISVYQPKKVRETEFTETLRRLAPDVIVVAAFGQIITREILDIPRFGCINVHASLLPAYRGAAPIQWAVINGEKESGVTIMQMDEGLDTGDMIDKVVVPLAEDETGGSLFDKLSQAGARLCVKVLRDLEEGKAVREKQPEESTTPYASMISKKMGEVDWRRSAKSIEQLIRGLDPWPSAYTKLQGKTLKLWKAQVLQENVTNAAPGEVVKVEKDTFYIQTGEGILKMKEVQLEGKKRMDTAAFLRGFNLSPGERLG</sequence>
<dbReference type="SUPFAM" id="SSF50486">
    <property type="entry name" value="FMT C-terminal domain-like"/>
    <property type="match status" value="1"/>
</dbReference>
<evidence type="ECO:0000259" key="6">
    <source>
        <dbReference type="Pfam" id="PF00551"/>
    </source>
</evidence>
<dbReference type="PROSITE" id="PS00373">
    <property type="entry name" value="GART"/>
    <property type="match status" value="1"/>
</dbReference>
<dbReference type="Proteomes" id="UP000823850">
    <property type="component" value="Unassembled WGS sequence"/>
</dbReference>
<dbReference type="InterPro" id="IPR011034">
    <property type="entry name" value="Formyl_transferase-like_C_sf"/>
</dbReference>
<dbReference type="PANTHER" id="PTHR11138:SF5">
    <property type="entry name" value="METHIONYL-TRNA FORMYLTRANSFERASE, MITOCHONDRIAL"/>
    <property type="match status" value="1"/>
</dbReference>
<keyword evidence="4 5" id="KW-0648">Protein biosynthesis</keyword>
<organism evidence="8 9">
    <name type="scientific">Candidatus Blautia stercoripullorum</name>
    <dbReference type="NCBI Taxonomy" id="2838502"/>
    <lineage>
        <taxon>Bacteria</taxon>
        <taxon>Bacillati</taxon>
        <taxon>Bacillota</taxon>
        <taxon>Clostridia</taxon>
        <taxon>Lachnospirales</taxon>
        <taxon>Lachnospiraceae</taxon>
        <taxon>Blautia</taxon>
    </lineage>
</organism>
<evidence type="ECO:0000313" key="9">
    <source>
        <dbReference type="Proteomes" id="UP000823850"/>
    </source>
</evidence>
<dbReference type="PANTHER" id="PTHR11138">
    <property type="entry name" value="METHIONYL-TRNA FORMYLTRANSFERASE"/>
    <property type="match status" value="1"/>
</dbReference>
<name>A0A9D2RCS6_9FIRM</name>
<dbReference type="AlphaFoldDB" id="A0A9D2RCS6"/>
<dbReference type="InterPro" id="IPR002376">
    <property type="entry name" value="Formyl_transf_N"/>
</dbReference>
<evidence type="ECO:0000256" key="4">
    <source>
        <dbReference type="ARBA" id="ARBA00022917"/>
    </source>
</evidence>
<comment type="function">
    <text evidence="5">Attaches a formyl group to the free amino group of methionyl-tRNA(fMet). The formyl group appears to play a dual role in the initiator identity of N-formylmethionyl-tRNA by promoting its recognition by IF2 and preventing the misappropriation of this tRNA by the elongation apparatus.</text>
</comment>
<reference evidence="8" key="1">
    <citation type="journal article" date="2021" name="PeerJ">
        <title>Extensive microbial diversity within the chicken gut microbiome revealed by metagenomics and culture.</title>
        <authorList>
            <person name="Gilroy R."/>
            <person name="Ravi A."/>
            <person name="Getino M."/>
            <person name="Pursley I."/>
            <person name="Horton D.L."/>
            <person name="Alikhan N.F."/>
            <person name="Baker D."/>
            <person name="Gharbi K."/>
            <person name="Hall N."/>
            <person name="Watson M."/>
            <person name="Adriaenssens E.M."/>
            <person name="Foster-Nyarko E."/>
            <person name="Jarju S."/>
            <person name="Secka A."/>
            <person name="Antonio M."/>
            <person name="Oren A."/>
            <person name="Chaudhuri R.R."/>
            <person name="La Ragione R."/>
            <person name="Hildebrand F."/>
            <person name="Pallen M.J."/>
        </authorList>
    </citation>
    <scope>NUCLEOTIDE SEQUENCE</scope>
    <source>
        <strain evidence="8">ChiW19-6364</strain>
    </source>
</reference>
<proteinExistence type="inferred from homology"/>
<feature type="domain" description="Formyl transferase C-terminal" evidence="7">
    <location>
        <begin position="205"/>
        <end position="303"/>
    </location>
</feature>
<accession>A0A9D2RCS6</accession>
<evidence type="ECO:0000256" key="3">
    <source>
        <dbReference type="ARBA" id="ARBA00022679"/>
    </source>
</evidence>
<evidence type="ECO:0000256" key="1">
    <source>
        <dbReference type="ARBA" id="ARBA00010699"/>
    </source>
</evidence>
<dbReference type="InterPro" id="IPR041711">
    <property type="entry name" value="Met-tRNA-FMT_N"/>
</dbReference>
<keyword evidence="3 5" id="KW-0808">Transferase</keyword>
<dbReference type="Pfam" id="PF00551">
    <property type="entry name" value="Formyl_trans_N"/>
    <property type="match status" value="1"/>
</dbReference>
<dbReference type="InterPro" id="IPR005794">
    <property type="entry name" value="Fmt"/>
</dbReference>
<comment type="catalytic activity">
    <reaction evidence="5">
        <text>L-methionyl-tRNA(fMet) + (6R)-10-formyltetrahydrofolate = N-formyl-L-methionyl-tRNA(fMet) + (6S)-5,6,7,8-tetrahydrofolate + H(+)</text>
        <dbReference type="Rhea" id="RHEA:24380"/>
        <dbReference type="Rhea" id="RHEA-COMP:9952"/>
        <dbReference type="Rhea" id="RHEA-COMP:9953"/>
        <dbReference type="ChEBI" id="CHEBI:15378"/>
        <dbReference type="ChEBI" id="CHEBI:57453"/>
        <dbReference type="ChEBI" id="CHEBI:78530"/>
        <dbReference type="ChEBI" id="CHEBI:78844"/>
        <dbReference type="ChEBI" id="CHEBI:195366"/>
        <dbReference type="EC" id="2.1.2.9"/>
    </reaction>
</comment>
<evidence type="ECO:0000256" key="5">
    <source>
        <dbReference type="HAMAP-Rule" id="MF_00182"/>
    </source>
</evidence>
<evidence type="ECO:0000256" key="2">
    <source>
        <dbReference type="ARBA" id="ARBA00012261"/>
    </source>
</evidence>
<dbReference type="InterPro" id="IPR001555">
    <property type="entry name" value="GART_AS"/>
</dbReference>
<dbReference type="CDD" id="cd08704">
    <property type="entry name" value="Met_tRNA_FMT_C"/>
    <property type="match status" value="1"/>
</dbReference>
<dbReference type="GO" id="GO:0004479">
    <property type="term" value="F:methionyl-tRNA formyltransferase activity"/>
    <property type="evidence" value="ECO:0007669"/>
    <property type="project" value="UniProtKB-UniRule"/>
</dbReference>
<dbReference type="FunFam" id="3.40.50.12230:FF:000001">
    <property type="entry name" value="Methionyl-tRNA formyltransferase"/>
    <property type="match status" value="1"/>
</dbReference>
<dbReference type="InterPro" id="IPR044135">
    <property type="entry name" value="Met-tRNA-FMT_C"/>
</dbReference>
<evidence type="ECO:0000259" key="7">
    <source>
        <dbReference type="Pfam" id="PF02911"/>
    </source>
</evidence>
<feature type="binding site" evidence="5">
    <location>
        <begin position="109"/>
        <end position="112"/>
    </location>
    <ligand>
        <name>(6S)-5,6,7,8-tetrahydrofolate</name>
        <dbReference type="ChEBI" id="CHEBI:57453"/>
    </ligand>
</feature>
<reference evidence="8" key="2">
    <citation type="submission" date="2021-04" db="EMBL/GenBank/DDBJ databases">
        <authorList>
            <person name="Gilroy R."/>
        </authorList>
    </citation>
    <scope>NUCLEOTIDE SEQUENCE</scope>
    <source>
        <strain evidence="8">ChiW19-6364</strain>
    </source>
</reference>
<dbReference type="EC" id="2.1.2.9" evidence="2 5"/>
<dbReference type="InterPro" id="IPR005793">
    <property type="entry name" value="Formyl_trans_C"/>
</dbReference>
<comment type="caution">
    <text evidence="8">The sequence shown here is derived from an EMBL/GenBank/DDBJ whole genome shotgun (WGS) entry which is preliminary data.</text>
</comment>
<dbReference type="InterPro" id="IPR036477">
    <property type="entry name" value="Formyl_transf_N_sf"/>
</dbReference>
<dbReference type="SUPFAM" id="SSF53328">
    <property type="entry name" value="Formyltransferase"/>
    <property type="match status" value="1"/>
</dbReference>
<comment type="similarity">
    <text evidence="1 5">Belongs to the Fmt family.</text>
</comment>
<dbReference type="NCBIfam" id="TIGR00460">
    <property type="entry name" value="fmt"/>
    <property type="match status" value="1"/>
</dbReference>
<dbReference type="GO" id="GO:0005829">
    <property type="term" value="C:cytosol"/>
    <property type="evidence" value="ECO:0007669"/>
    <property type="project" value="TreeGrafter"/>
</dbReference>
<gene>
    <name evidence="5 8" type="primary">fmt</name>
    <name evidence="8" type="ORF">H9913_14625</name>
</gene>
<protein>
    <recommendedName>
        <fullName evidence="2 5">Methionyl-tRNA formyltransferase</fullName>
        <ecNumber evidence="2 5">2.1.2.9</ecNumber>
    </recommendedName>
</protein>
<evidence type="ECO:0000313" key="8">
    <source>
        <dbReference type="EMBL" id="HJD41247.1"/>
    </source>
</evidence>
<dbReference type="Gene3D" id="3.40.50.12230">
    <property type="match status" value="1"/>
</dbReference>
<dbReference type="HAMAP" id="MF_00182">
    <property type="entry name" value="Formyl_trans"/>
    <property type="match status" value="1"/>
</dbReference>